<evidence type="ECO:0000313" key="4">
    <source>
        <dbReference type="Proteomes" id="UP001629113"/>
    </source>
</evidence>
<accession>A0ABR4PR25</accession>
<evidence type="ECO:0000256" key="2">
    <source>
        <dbReference type="SAM" id="SignalP"/>
    </source>
</evidence>
<reference evidence="3 4" key="1">
    <citation type="submission" date="2024-06" db="EMBL/GenBank/DDBJ databases">
        <title>Complete genome of Phlyctema vagabunda strain 19-DSS-EL-015.</title>
        <authorList>
            <person name="Fiorenzani C."/>
        </authorList>
    </citation>
    <scope>NUCLEOTIDE SEQUENCE [LARGE SCALE GENOMIC DNA]</scope>
    <source>
        <strain evidence="3 4">19-DSS-EL-015</strain>
    </source>
</reference>
<proteinExistence type="predicted"/>
<feature type="signal peptide" evidence="2">
    <location>
        <begin position="1"/>
        <end position="24"/>
    </location>
</feature>
<sequence length="453" mass="47871">MRLAQNLFGLPTSLLILIASQSLCTQVVDEDQSALEWPFNLPPHAKYWPEDPPNRRRDLEAIDEHVRLGRTPVGVMKMGVDEGEKFFPEYWQFEGELEHANQAPLRPRTLEEEARLLLNTSTSPAYNPPFALHSTGSKGLNMQELKPRAPGARQAAAVLALLQRRDYQCPTGTTDCSAIGFPNSCCTTGETCYEIQDTGFGGVGCCVGCIPGVVTIQTTQTIVATSSISSGLSLSTSTVVIVTTSGVVTITASPTTTDTFTGLQTTLACTNGYSACPVNAGGGCCLSGRICGSLSCPLPAGSSTSTSTSTETSETTVEATTTTTSATGVPPVRPTSATVTTTSTSTDAGATDCPTGFYACSAFYQGGGCCRTGRDCQPTSCPPTSSTTIQQRPLDPAQQDGSPALPVKVGIVVHRDTHAGQRAARALERLPLLFLPKKERLVMGRESWDLVRS</sequence>
<evidence type="ECO:0000313" key="3">
    <source>
        <dbReference type="EMBL" id="KAL3425808.1"/>
    </source>
</evidence>
<dbReference type="PANTHER" id="PTHR39599:SF2">
    <property type="entry name" value="ANCHORED PROTEIN, PUTATIVE (AFU_ORTHOLOGUE AFUA_1G09650)-RELATED"/>
    <property type="match status" value="1"/>
</dbReference>
<feature type="region of interest" description="Disordered" evidence="1">
    <location>
        <begin position="384"/>
        <end position="403"/>
    </location>
</feature>
<feature type="region of interest" description="Disordered" evidence="1">
    <location>
        <begin position="301"/>
        <end position="345"/>
    </location>
</feature>
<dbReference type="Proteomes" id="UP001629113">
    <property type="component" value="Unassembled WGS sequence"/>
</dbReference>
<comment type="caution">
    <text evidence="3">The sequence shown here is derived from an EMBL/GenBank/DDBJ whole genome shotgun (WGS) entry which is preliminary data.</text>
</comment>
<feature type="compositionally biased region" description="Low complexity" evidence="1">
    <location>
        <begin position="302"/>
        <end position="345"/>
    </location>
</feature>
<evidence type="ECO:0000256" key="1">
    <source>
        <dbReference type="SAM" id="MobiDB-lite"/>
    </source>
</evidence>
<name>A0ABR4PR25_9HELO</name>
<keyword evidence="4" id="KW-1185">Reference proteome</keyword>
<gene>
    <name evidence="3" type="ORF">PVAG01_02599</name>
</gene>
<keyword evidence="2" id="KW-0732">Signal</keyword>
<dbReference type="EMBL" id="JBFCZG010000002">
    <property type="protein sequence ID" value="KAL3425808.1"/>
    <property type="molecule type" value="Genomic_DNA"/>
</dbReference>
<organism evidence="3 4">
    <name type="scientific">Phlyctema vagabunda</name>
    <dbReference type="NCBI Taxonomy" id="108571"/>
    <lineage>
        <taxon>Eukaryota</taxon>
        <taxon>Fungi</taxon>
        <taxon>Dikarya</taxon>
        <taxon>Ascomycota</taxon>
        <taxon>Pezizomycotina</taxon>
        <taxon>Leotiomycetes</taxon>
        <taxon>Helotiales</taxon>
        <taxon>Dermateaceae</taxon>
        <taxon>Phlyctema</taxon>
    </lineage>
</organism>
<protein>
    <submittedName>
        <fullName evidence="3">GPI anchored protein</fullName>
    </submittedName>
</protein>
<feature type="chain" id="PRO_5046150642" evidence="2">
    <location>
        <begin position="25"/>
        <end position="453"/>
    </location>
</feature>
<dbReference type="PANTHER" id="PTHR39599">
    <property type="entry name" value="GPI-ANCHORED PROTEIN (EUROFUNG)-RELATED-RELATED"/>
    <property type="match status" value="1"/>
</dbReference>